<dbReference type="PANTHER" id="PTHR43240">
    <property type="entry name" value="1,4-DIHYDROXY-2-NAPHTHOYL-COA THIOESTERASE 1"/>
    <property type="match status" value="1"/>
</dbReference>
<gene>
    <name evidence="4" type="ORF">BS1321_14370</name>
</gene>
<dbReference type="SUPFAM" id="SSF54637">
    <property type="entry name" value="Thioesterase/thiol ester dehydrase-isomerase"/>
    <property type="match status" value="1"/>
</dbReference>
<evidence type="ECO:0000313" key="5">
    <source>
        <dbReference type="Proteomes" id="UP000214618"/>
    </source>
</evidence>
<dbReference type="EMBL" id="CP017704">
    <property type="protein sequence ID" value="ASS95004.1"/>
    <property type="molecule type" value="Genomic_DNA"/>
</dbReference>
<sequence>MRVGGNGMERNIERSLIGMLGIEMKEVGDGKVIATMPVDERTRQPYGLLHGGASVALAESVASFGGMQLVDSTRQAVVGLEINANHVRGVRSGFVTAEGNIIHRGKTTMVWDVKIHDEEDHLICISRCTLAVIDLPKSK</sequence>
<dbReference type="AlphaFoldDB" id="A0A223EID7"/>
<accession>A0A223EID7</accession>
<dbReference type="GO" id="GO:0061522">
    <property type="term" value="F:1,4-dihydroxy-2-naphthoyl-CoA thioesterase activity"/>
    <property type="evidence" value="ECO:0007669"/>
    <property type="project" value="TreeGrafter"/>
</dbReference>
<dbReference type="InterPro" id="IPR003736">
    <property type="entry name" value="PAAI_dom"/>
</dbReference>
<comment type="similarity">
    <text evidence="1">Belongs to the thioesterase PaaI family.</text>
</comment>
<reference evidence="4 5" key="1">
    <citation type="submission" date="2016-10" db="EMBL/GenBank/DDBJ databases">
        <title>The whole genome sequencing and assembly of Bacillus simplex DSM 1321 strain.</title>
        <authorList>
            <person name="Park M.-K."/>
            <person name="Lee Y.-J."/>
            <person name="Yi H."/>
            <person name="Bahn Y.-S."/>
            <person name="Kim J.F."/>
            <person name="Lee D.-W."/>
        </authorList>
    </citation>
    <scope>NUCLEOTIDE SEQUENCE [LARGE SCALE GENOMIC DNA]</scope>
    <source>
        <strain evidence="4 5">DSM 1321</strain>
    </source>
</reference>
<evidence type="ECO:0000313" key="4">
    <source>
        <dbReference type="EMBL" id="ASS95004.1"/>
    </source>
</evidence>
<dbReference type="Proteomes" id="UP000214618">
    <property type="component" value="Chromosome"/>
</dbReference>
<dbReference type="InterPro" id="IPR006683">
    <property type="entry name" value="Thioestr_dom"/>
</dbReference>
<dbReference type="CDD" id="cd03443">
    <property type="entry name" value="PaaI_thioesterase"/>
    <property type="match status" value="1"/>
</dbReference>
<evidence type="ECO:0000259" key="3">
    <source>
        <dbReference type="Pfam" id="PF03061"/>
    </source>
</evidence>
<dbReference type="Pfam" id="PF03061">
    <property type="entry name" value="4HBT"/>
    <property type="match status" value="1"/>
</dbReference>
<dbReference type="InterPro" id="IPR029069">
    <property type="entry name" value="HotDog_dom_sf"/>
</dbReference>
<keyword evidence="2" id="KW-0378">Hydrolase</keyword>
<dbReference type="GO" id="GO:0005829">
    <property type="term" value="C:cytosol"/>
    <property type="evidence" value="ECO:0007669"/>
    <property type="project" value="TreeGrafter"/>
</dbReference>
<evidence type="ECO:0000256" key="2">
    <source>
        <dbReference type="ARBA" id="ARBA00022801"/>
    </source>
</evidence>
<feature type="domain" description="Thioesterase" evidence="3">
    <location>
        <begin position="46"/>
        <end position="124"/>
    </location>
</feature>
<name>A0A223EID7_9BACI</name>
<dbReference type="PANTHER" id="PTHR43240:SF5">
    <property type="entry name" value="1,4-DIHYDROXY-2-NAPHTHOYL-COA THIOESTERASE 1"/>
    <property type="match status" value="1"/>
</dbReference>
<protein>
    <submittedName>
        <fullName evidence="4">Esterase</fullName>
    </submittedName>
</protein>
<organism evidence="4 5">
    <name type="scientific">Peribacillus simplex NBRC 15720 = DSM 1321</name>
    <dbReference type="NCBI Taxonomy" id="1349754"/>
    <lineage>
        <taxon>Bacteria</taxon>
        <taxon>Bacillati</taxon>
        <taxon>Bacillota</taxon>
        <taxon>Bacilli</taxon>
        <taxon>Bacillales</taxon>
        <taxon>Bacillaceae</taxon>
        <taxon>Peribacillus</taxon>
    </lineage>
</organism>
<evidence type="ECO:0000256" key="1">
    <source>
        <dbReference type="ARBA" id="ARBA00008324"/>
    </source>
</evidence>
<dbReference type="NCBIfam" id="TIGR00369">
    <property type="entry name" value="unchar_dom_1"/>
    <property type="match status" value="1"/>
</dbReference>
<proteinExistence type="inferred from homology"/>
<dbReference type="Gene3D" id="3.10.129.10">
    <property type="entry name" value="Hotdog Thioesterase"/>
    <property type="match status" value="1"/>
</dbReference>